<evidence type="ECO:0000313" key="3">
    <source>
        <dbReference type="Proteomes" id="UP001152049"/>
    </source>
</evidence>
<reference evidence="2" key="1">
    <citation type="submission" date="2022-09" db="EMBL/GenBank/DDBJ databases">
        <title>Fusarium specimens isolated from Avocado Roots.</title>
        <authorList>
            <person name="Stajich J."/>
            <person name="Roper C."/>
            <person name="Heimlech-Rivalta G."/>
        </authorList>
    </citation>
    <scope>NUCLEOTIDE SEQUENCE</scope>
    <source>
        <strain evidence="2">CF00136</strain>
    </source>
</reference>
<gene>
    <name evidence="2" type="ORF">NW762_012937</name>
</gene>
<proteinExistence type="predicted"/>
<name>A0A9W8V7U3_9HYPO</name>
<evidence type="ECO:0000259" key="1">
    <source>
        <dbReference type="Pfam" id="PF14615"/>
    </source>
</evidence>
<comment type="caution">
    <text evidence="2">The sequence shown here is derived from an EMBL/GenBank/DDBJ whole genome shotgun (WGS) entry which is preliminary data.</text>
</comment>
<dbReference type="Proteomes" id="UP001152049">
    <property type="component" value="Unassembled WGS sequence"/>
</dbReference>
<dbReference type="InterPro" id="IPR028217">
    <property type="entry name" value="Rsa3_C"/>
</dbReference>
<keyword evidence="3" id="KW-1185">Reference proteome</keyword>
<dbReference type="AlphaFoldDB" id="A0A9W8V7U3"/>
<accession>A0A9W8V7U3</accession>
<dbReference type="Pfam" id="PF14615">
    <property type="entry name" value="Rsa3"/>
    <property type="match status" value="1"/>
</dbReference>
<protein>
    <recommendedName>
        <fullName evidence="1">Ribosome-assembly protein 3 C-terminal domain-containing protein</fullName>
    </recommendedName>
</protein>
<organism evidence="2 3">
    <name type="scientific">Fusarium torreyae</name>
    <dbReference type="NCBI Taxonomy" id="1237075"/>
    <lineage>
        <taxon>Eukaryota</taxon>
        <taxon>Fungi</taxon>
        <taxon>Dikarya</taxon>
        <taxon>Ascomycota</taxon>
        <taxon>Pezizomycotina</taxon>
        <taxon>Sordariomycetes</taxon>
        <taxon>Hypocreomycetidae</taxon>
        <taxon>Hypocreales</taxon>
        <taxon>Nectriaceae</taxon>
        <taxon>Fusarium</taxon>
    </lineage>
</organism>
<dbReference type="EMBL" id="JAOQAZ010000038">
    <property type="protein sequence ID" value="KAJ4247729.1"/>
    <property type="molecule type" value="Genomic_DNA"/>
</dbReference>
<feature type="domain" description="Ribosome-assembly protein 3 C-terminal" evidence="1">
    <location>
        <begin position="49"/>
        <end position="75"/>
    </location>
</feature>
<evidence type="ECO:0000313" key="2">
    <source>
        <dbReference type="EMBL" id="KAJ4247729.1"/>
    </source>
</evidence>
<sequence>MLNRLSSSLQIHQKAYKAAASARRNHLLYSSSQNRQHVVQTHQPVFGGVRNAEDFKADSVPFLVHALQQGAGLFSPEDQKRVVAEAKSKDADA</sequence>
<dbReference type="OrthoDB" id="69550at2759"/>